<dbReference type="Proteomes" id="UP000242875">
    <property type="component" value="Unassembled WGS sequence"/>
</dbReference>
<dbReference type="PANTHER" id="PTHR43684">
    <property type="match status" value="1"/>
</dbReference>
<protein>
    <submittedName>
        <fullName evidence="4">Uncharacterized protein</fullName>
    </submittedName>
</protein>
<reference evidence="4 5" key="1">
    <citation type="journal article" date="2017" name="Mycologia">
        <title>Bifiguratus adelaidae, gen. et sp. nov., a new member of Mucoromycotina in endophytic and soil-dwelling habitats.</title>
        <authorList>
            <person name="Torres-Cruz T.J."/>
            <person name="Billingsley Tobias T.L."/>
            <person name="Almatruk M."/>
            <person name="Hesse C."/>
            <person name="Kuske C.R."/>
            <person name="Desiro A."/>
            <person name="Benucci G.M."/>
            <person name="Bonito G."/>
            <person name="Stajich J.E."/>
            <person name="Dunlap C."/>
            <person name="Arnold A.E."/>
            <person name="Porras-Alfaro A."/>
        </authorList>
    </citation>
    <scope>NUCLEOTIDE SEQUENCE [LARGE SCALE GENOMIC DNA]</scope>
    <source>
        <strain evidence="4 5">AZ0501</strain>
    </source>
</reference>
<dbReference type="CDD" id="cd06558">
    <property type="entry name" value="crotonase-like"/>
    <property type="match status" value="1"/>
</dbReference>
<dbReference type="InterPro" id="IPR001753">
    <property type="entry name" value="Enoyl-CoA_hydra/iso"/>
</dbReference>
<evidence type="ECO:0000313" key="5">
    <source>
        <dbReference type="Proteomes" id="UP000242875"/>
    </source>
</evidence>
<dbReference type="SUPFAM" id="SSF52096">
    <property type="entry name" value="ClpP/crotonase"/>
    <property type="match status" value="1"/>
</dbReference>
<evidence type="ECO:0000313" key="4">
    <source>
        <dbReference type="EMBL" id="OZJ03079.1"/>
    </source>
</evidence>
<gene>
    <name evidence="4" type="ORF">BZG36_03909</name>
</gene>
<keyword evidence="5" id="KW-1185">Reference proteome</keyword>
<keyword evidence="3" id="KW-0413">Isomerase</keyword>
<comment type="caution">
    <text evidence="4">The sequence shown here is derived from an EMBL/GenBank/DDBJ whole genome shotgun (WGS) entry which is preliminary data.</text>
</comment>
<accession>A0A261XXI3</accession>
<dbReference type="EMBL" id="MVBO01000105">
    <property type="protein sequence ID" value="OZJ03079.1"/>
    <property type="molecule type" value="Genomic_DNA"/>
</dbReference>
<evidence type="ECO:0000256" key="3">
    <source>
        <dbReference type="ARBA" id="ARBA00023235"/>
    </source>
</evidence>
<dbReference type="OrthoDB" id="448450at2759"/>
<sequence length="220" mass="23837">MQPTSNSLLLNIDGPIATITINRPSSLNSLGMDGYKDLASFIVHLNTLPEIVFIVITGTGKYFSSGADVKAAREVPPEMDKNLYYRERFDYGNGYVTRVFADNTKILVFALNGPAVGLSAALTGHADMIYMADNAFIMTPFASIGLVAEGAASATYLQKMGLTLATEALVFDTKLTPELLLARGYINKILPPGEAFLETVKQDLLAKLEGKNRTSILEIH</sequence>
<dbReference type="GO" id="GO:0004165">
    <property type="term" value="F:delta(3)-delta(2)-enoyl-CoA isomerase activity"/>
    <property type="evidence" value="ECO:0007669"/>
    <property type="project" value="UniProtKB-ARBA"/>
</dbReference>
<comment type="subcellular location">
    <subcellularLocation>
        <location evidence="1">Peroxisome</location>
    </subcellularLocation>
</comment>
<dbReference type="AlphaFoldDB" id="A0A261XXI3"/>
<evidence type="ECO:0000256" key="1">
    <source>
        <dbReference type="ARBA" id="ARBA00004275"/>
    </source>
</evidence>
<dbReference type="GO" id="GO:0006635">
    <property type="term" value="P:fatty acid beta-oxidation"/>
    <property type="evidence" value="ECO:0007669"/>
    <property type="project" value="TreeGrafter"/>
</dbReference>
<name>A0A261XXI3_9FUNG</name>
<dbReference type="InterPro" id="IPR051053">
    <property type="entry name" value="ECH/Chromodomain_protein"/>
</dbReference>
<dbReference type="GO" id="GO:0005782">
    <property type="term" value="C:peroxisomal matrix"/>
    <property type="evidence" value="ECO:0007669"/>
    <property type="project" value="TreeGrafter"/>
</dbReference>
<dbReference type="PANTHER" id="PTHR43684:SF1">
    <property type="entry name" value="ENOYL-COA DELTA ISOMERASE 2"/>
    <property type="match status" value="1"/>
</dbReference>
<keyword evidence="2" id="KW-0576">Peroxisome</keyword>
<dbReference type="InterPro" id="IPR029045">
    <property type="entry name" value="ClpP/crotonase-like_dom_sf"/>
</dbReference>
<dbReference type="Gene3D" id="3.90.226.10">
    <property type="entry name" value="2-enoyl-CoA Hydratase, Chain A, domain 1"/>
    <property type="match status" value="1"/>
</dbReference>
<dbReference type="Pfam" id="PF00378">
    <property type="entry name" value="ECH_1"/>
    <property type="match status" value="1"/>
</dbReference>
<proteinExistence type="predicted"/>
<organism evidence="4 5">
    <name type="scientific">Bifiguratus adelaidae</name>
    <dbReference type="NCBI Taxonomy" id="1938954"/>
    <lineage>
        <taxon>Eukaryota</taxon>
        <taxon>Fungi</taxon>
        <taxon>Fungi incertae sedis</taxon>
        <taxon>Mucoromycota</taxon>
        <taxon>Mucoromycotina</taxon>
        <taxon>Endogonomycetes</taxon>
        <taxon>Endogonales</taxon>
        <taxon>Endogonales incertae sedis</taxon>
        <taxon>Bifiguratus</taxon>
    </lineage>
</organism>
<evidence type="ECO:0000256" key="2">
    <source>
        <dbReference type="ARBA" id="ARBA00023140"/>
    </source>
</evidence>